<gene>
    <name evidence="4" type="ORF">Daura_20365</name>
</gene>
<feature type="transmembrane region" description="Helical" evidence="1">
    <location>
        <begin position="90"/>
        <end position="107"/>
    </location>
</feature>
<dbReference type="CDD" id="cd01949">
    <property type="entry name" value="GGDEF"/>
    <property type="match status" value="1"/>
</dbReference>
<dbReference type="InterPro" id="IPR043128">
    <property type="entry name" value="Rev_trsase/Diguanyl_cyclase"/>
</dbReference>
<keyword evidence="1" id="KW-0472">Membrane</keyword>
<dbReference type="EMBL" id="CP073767">
    <property type="protein sequence ID" value="UWZ58320.1"/>
    <property type="molecule type" value="Genomic_DNA"/>
</dbReference>
<evidence type="ECO:0000259" key="3">
    <source>
        <dbReference type="PROSITE" id="PS50887"/>
    </source>
</evidence>
<feature type="transmembrane region" description="Helical" evidence="1">
    <location>
        <begin position="149"/>
        <end position="172"/>
    </location>
</feature>
<dbReference type="SUPFAM" id="SSF55073">
    <property type="entry name" value="Nucleotide cyclase"/>
    <property type="match status" value="1"/>
</dbReference>
<dbReference type="InterPro" id="IPR052163">
    <property type="entry name" value="DGC-Regulatory_Protein"/>
</dbReference>
<dbReference type="OrthoDB" id="3514519at2"/>
<dbReference type="Pfam" id="PF00990">
    <property type="entry name" value="GGDEF"/>
    <property type="match status" value="1"/>
</dbReference>
<dbReference type="AlphaFoldDB" id="A0A9Q9IS02"/>
<keyword evidence="1" id="KW-1133">Transmembrane helix</keyword>
<dbReference type="PANTHER" id="PTHR46663">
    <property type="entry name" value="DIGUANYLATE CYCLASE DGCT-RELATED"/>
    <property type="match status" value="1"/>
</dbReference>
<dbReference type="KEGG" id="daur:Daura_20365"/>
<dbReference type="NCBIfam" id="TIGR00254">
    <property type="entry name" value="GGDEF"/>
    <property type="match status" value="1"/>
</dbReference>
<keyword evidence="5" id="KW-1185">Reference proteome</keyword>
<dbReference type="PROSITE" id="PS50887">
    <property type="entry name" value="GGDEF"/>
    <property type="match status" value="1"/>
</dbReference>
<feature type="transmembrane region" description="Helical" evidence="1">
    <location>
        <begin position="119"/>
        <end position="137"/>
    </location>
</feature>
<name>A0A9Q9IS02_9ACTN</name>
<evidence type="ECO:0000256" key="1">
    <source>
        <dbReference type="SAM" id="Phobius"/>
    </source>
</evidence>
<feature type="transmembrane region" description="Helical" evidence="1">
    <location>
        <begin position="54"/>
        <end position="75"/>
    </location>
</feature>
<dbReference type="PANTHER" id="PTHR46663:SF2">
    <property type="entry name" value="GGDEF DOMAIN-CONTAINING PROTEIN"/>
    <property type="match status" value="1"/>
</dbReference>
<dbReference type="Proteomes" id="UP001058003">
    <property type="component" value="Chromosome"/>
</dbReference>
<dbReference type="InterPro" id="IPR029787">
    <property type="entry name" value="Nucleotide_cyclase"/>
</dbReference>
<protein>
    <submittedName>
        <fullName evidence="4">GGDEF domain-containing protein</fullName>
    </submittedName>
</protein>
<sequence length="468" mass="47420">MISRSLLTLASVAAVVLLALPNTVAADVAAVAGTGAAAAAAWLAVRRQRQGKAAWALLAAGITATGAGNLVSLYLERVAGAAPAVSPADLLWLSSYPLTAAALVVMVRRRAPGQLRAGMLDAAVLTVAAAVTAWRYLIAPNLSAGGLTVANVLAAAYPLGDVVQLAGALVLVLSPGTRGTATRLLVASCAIAVVADTGYGVLPAYFGDDMVSRLDGVLQVSTVLLVAVLLRPDAGELVRAVPVRPGTLHPARVLFLGVGLLTAPALAVLSVESAGPNTWLLLAATAAACGFILARFTAAVREQERAQRQLQYQASHDVLTGLANRATLAEALLASLPNAPVVLYVDLDGFKAVNDTAGHAAGDAVLVAVAQRLRAAVRASDTVARLGGDEFAVICPGLPVPAATALADRLLAAVAEPVADAGELYRVGASIGIAPATPDATADEVLLRADGAMYQAKRAGRSRWVLAA</sequence>
<evidence type="ECO:0000313" key="5">
    <source>
        <dbReference type="Proteomes" id="UP001058003"/>
    </source>
</evidence>
<organism evidence="4 5">
    <name type="scientific">Dactylosporangium aurantiacum</name>
    <dbReference type="NCBI Taxonomy" id="35754"/>
    <lineage>
        <taxon>Bacteria</taxon>
        <taxon>Bacillati</taxon>
        <taxon>Actinomycetota</taxon>
        <taxon>Actinomycetes</taxon>
        <taxon>Micromonosporales</taxon>
        <taxon>Micromonosporaceae</taxon>
        <taxon>Dactylosporangium</taxon>
    </lineage>
</organism>
<evidence type="ECO:0000256" key="2">
    <source>
        <dbReference type="SAM" id="SignalP"/>
    </source>
</evidence>
<dbReference type="RefSeq" id="WP_052387336.1">
    <property type="nucleotide sequence ID" value="NZ_CP073767.1"/>
</dbReference>
<feature type="transmembrane region" description="Helical" evidence="1">
    <location>
        <begin position="29"/>
        <end position="45"/>
    </location>
</feature>
<dbReference type="SMART" id="SM00267">
    <property type="entry name" value="GGDEF"/>
    <property type="match status" value="1"/>
</dbReference>
<dbReference type="Gene3D" id="3.30.70.270">
    <property type="match status" value="1"/>
</dbReference>
<feature type="transmembrane region" description="Helical" evidence="1">
    <location>
        <begin position="184"/>
        <end position="206"/>
    </location>
</feature>
<feature type="transmembrane region" description="Helical" evidence="1">
    <location>
        <begin position="277"/>
        <end position="298"/>
    </location>
</feature>
<evidence type="ECO:0000313" key="4">
    <source>
        <dbReference type="EMBL" id="UWZ58320.1"/>
    </source>
</evidence>
<dbReference type="InterPro" id="IPR000160">
    <property type="entry name" value="GGDEF_dom"/>
</dbReference>
<feature type="chain" id="PRO_5040203340" evidence="2">
    <location>
        <begin position="26"/>
        <end position="468"/>
    </location>
</feature>
<feature type="transmembrane region" description="Helical" evidence="1">
    <location>
        <begin position="251"/>
        <end position="271"/>
    </location>
</feature>
<accession>A0A9Q9IS02</accession>
<keyword evidence="2" id="KW-0732">Signal</keyword>
<proteinExistence type="predicted"/>
<feature type="domain" description="GGDEF" evidence="3">
    <location>
        <begin position="338"/>
        <end position="468"/>
    </location>
</feature>
<keyword evidence="1" id="KW-0812">Transmembrane</keyword>
<reference evidence="4" key="1">
    <citation type="submission" date="2021-04" db="EMBL/GenBank/DDBJ databases">
        <title>Dactylosporangium aurantiacum NRRL B-8018 full assembly.</title>
        <authorList>
            <person name="Hartkoorn R.C."/>
            <person name="Beaudoing E."/>
            <person name="Hot D."/>
        </authorList>
    </citation>
    <scope>NUCLEOTIDE SEQUENCE</scope>
    <source>
        <strain evidence="4">NRRL B-8018</strain>
    </source>
</reference>
<feature type="signal peptide" evidence="2">
    <location>
        <begin position="1"/>
        <end position="25"/>
    </location>
</feature>